<feature type="transmembrane region" description="Helical" evidence="5">
    <location>
        <begin position="44"/>
        <end position="64"/>
    </location>
</feature>
<keyword evidence="2 5" id="KW-0812">Transmembrane</keyword>
<feature type="transmembrane region" description="Helical" evidence="5">
    <location>
        <begin position="104"/>
        <end position="121"/>
    </location>
</feature>
<dbReference type="Pfam" id="PF13564">
    <property type="entry name" value="DoxX_2"/>
    <property type="match status" value="1"/>
</dbReference>
<evidence type="ECO:0000256" key="4">
    <source>
        <dbReference type="ARBA" id="ARBA00023136"/>
    </source>
</evidence>
<dbReference type="InterPro" id="IPR032808">
    <property type="entry name" value="DoxX"/>
</dbReference>
<reference evidence="6" key="1">
    <citation type="submission" date="2023-06" db="EMBL/GenBank/DDBJ databases">
        <title>Robiginitalea aurantiacus sp. nov. and Algoriphagus sediminis sp. nov., isolated from coastal sediment.</title>
        <authorList>
            <person name="Zhou Z.Y."/>
            <person name="An J."/>
            <person name="Jia Y.W."/>
            <person name="Du Z.J."/>
        </authorList>
    </citation>
    <scope>NUCLEOTIDE SEQUENCE</scope>
    <source>
        <strain evidence="6">M39</strain>
    </source>
</reference>
<evidence type="ECO:0000313" key="7">
    <source>
        <dbReference type="Proteomes" id="UP001174839"/>
    </source>
</evidence>
<comment type="caution">
    <text evidence="6">The sequence shown here is derived from an EMBL/GenBank/DDBJ whole genome shotgun (WGS) entry which is preliminary data.</text>
</comment>
<gene>
    <name evidence="6" type="ORF">QU605_02320</name>
</gene>
<accession>A0ABT7WBI9</accession>
<dbReference type="EMBL" id="JAUDUY010000001">
    <property type="protein sequence ID" value="MDM9630288.1"/>
    <property type="molecule type" value="Genomic_DNA"/>
</dbReference>
<keyword evidence="4 5" id="KW-0472">Membrane</keyword>
<protein>
    <submittedName>
        <fullName evidence="6">DoxX family protein</fullName>
    </submittedName>
</protein>
<evidence type="ECO:0000256" key="5">
    <source>
        <dbReference type="SAM" id="Phobius"/>
    </source>
</evidence>
<feature type="transmembrane region" description="Helical" evidence="5">
    <location>
        <begin position="6"/>
        <end position="23"/>
    </location>
</feature>
<feature type="transmembrane region" description="Helical" evidence="5">
    <location>
        <begin position="70"/>
        <end position="92"/>
    </location>
</feature>
<dbReference type="Proteomes" id="UP001174839">
    <property type="component" value="Unassembled WGS sequence"/>
</dbReference>
<dbReference type="RefSeq" id="WP_289723647.1">
    <property type="nucleotide sequence ID" value="NZ_JAUDUY010000001.1"/>
</dbReference>
<evidence type="ECO:0000256" key="3">
    <source>
        <dbReference type="ARBA" id="ARBA00022989"/>
    </source>
</evidence>
<evidence type="ECO:0000256" key="2">
    <source>
        <dbReference type="ARBA" id="ARBA00022692"/>
    </source>
</evidence>
<evidence type="ECO:0000313" key="6">
    <source>
        <dbReference type="EMBL" id="MDM9630288.1"/>
    </source>
</evidence>
<proteinExistence type="predicted"/>
<name>A0ABT7WBI9_9FLAO</name>
<comment type="subcellular location">
    <subcellularLocation>
        <location evidence="1">Membrane</location>
        <topology evidence="1">Multi-pass membrane protein</topology>
    </subcellularLocation>
</comment>
<sequence>MEDFVTAAKIILFVSIVNVWFFRANRGTQWRGGDALTMKEEFKVYGLSETMMYMIGVLKVLSAIGLIVSIWYPMLAIPASAAMGFLMTGAIWMHLKVKDPIKKALPAFAFLLLSVFIWLYSTGMIHG</sequence>
<organism evidence="6 7">
    <name type="scientific">Robiginitalea aurantiaca</name>
    <dbReference type="NCBI Taxonomy" id="3056915"/>
    <lineage>
        <taxon>Bacteria</taxon>
        <taxon>Pseudomonadati</taxon>
        <taxon>Bacteroidota</taxon>
        <taxon>Flavobacteriia</taxon>
        <taxon>Flavobacteriales</taxon>
        <taxon>Flavobacteriaceae</taxon>
        <taxon>Robiginitalea</taxon>
    </lineage>
</organism>
<evidence type="ECO:0000256" key="1">
    <source>
        <dbReference type="ARBA" id="ARBA00004141"/>
    </source>
</evidence>
<keyword evidence="3 5" id="KW-1133">Transmembrane helix</keyword>
<keyword evidence="7" id="KW-1185">Reference proteome</keyword>